<keyword evidence="3" id="KW-0677">Repeat</keyword>
<feature type="domain" description="CDC20/Fizzy WD40" evidence="6">
    <location>
        <begin position="238"/>
        <end position="554"/>
    </location>
</feature>
<evidence type="ECO:0000256" key="1">
    <source>
        <dbReference type="ARBA" id="ARBA00006445"/>
    </source>
</evidence>
<dbReference type="GO" id="GO:1905786">
    <property type="term" value="P:positive regulation of anaphase-promoting complex-dependent catabolic process"/>
    <property type="evidence" value="ECO:0007669"/>
    <property type="project" value="TreeGrafter"/>
</dbReference>
<dbReference type="Pfam" id="PF24807">
    <property type="entry name" value="WD40_CDC20-Fz"/>
    <property type="match status" value="1"/>
</dbReference>
<dbReference type="AlphaFoldDB" id="A0AAV9X5M9"/>
<dbReference type="SUPFAM" id="SSF50978">
    <property type="entry name" value="WD40 repeat-like"/>
    <property type="match status" value="1"/>
</dbReference>
<evidence type="ECO:0000313" key="8">
    <source>
        <dbReference type="Proteomes" id="UP001365542"/>
    </source>
</evidence>
<dbReference type="InterPro" id="IPR001680">
    <property type="entry name" value="WD40_rpt"/>
</dbReference>
<accession>A0AAV9X5M9</accession>
<evidence type="ECO:0000313" key="7">
    <source>
        <dbReference type="EMBL" id="KAK6535608.1"/>
    </source>
</evidence>
<dbReference type="PROSITE" id="PS50082">
    <property type="entry name" value="WD_REPEATS_2"/>
    <property type="match status" value="1"/>
</dbReference>
<feature type="compositionally biased region" description="Low complexity" evidence="5">
    <location>
        <begin position="588"/>
        <end position="597"/>
    </location>
</feature>
<dbReference type="GO" id="GO:0005680">
    <property type="term" value="C:anaphase-promoting complex"/>
    <property type="evidence" value="ECO:0007669"/>
    <property type="project" value="TreeGrafter"/>
</dbReference>
<evidence type="ECO:0000256" key="5">
    <source>
        <dbReference type="SAM" id="MobiDB-lite"/>
    </source>
</evidence>
<name>A0AAV9X5M9_9PEZI</name>
<protein>
    <recommendedName>
        <fullName evidence="6">CDC20/Fizzy WD40 domain-containing protein</fullName>
    </recommendedName>
</protein>
<dbReference type="InterPro" id="IPR015943">
    <property type="entry name" value="WD40/YVTN_repeat-like_dom_sf"/>
</dbReference>
<dbReference type="Proteomes" id="UP001365542">
    <property type="component" value="Unassembled WGS sequence"/>
</dbReference>
<sequence>MDSQSSMTPPPKPPFNFSLGSTSFTFNSSPIRPAPPLHRRTSSRSGSTPQTPDRFIPSSTSIQCFRINTPPSRRSADDDRYPGGPTRGRPRGRSASPSRRSQPSRTRGLSAPRVGPNFGLFGSRPGPVNPMTEGAGTIHSGAPAERGFVVNVPMTVDDTVLQEENEMHEERLALALGVDLDAKVMSFESTPSPEKQTVTRQSPMKGDSGVWNPNSPQMEAAAANLKRRRNEMRKSTVLDAPGLRDDFYSTLLAYSPVSKVLAVALGGEIYGWTEKGGAKPFKPWASTQITAIAFSSTSGKQDILAVGRVDGVISLWGLGEALPRAEAQHQAAVACVSFKPFESKRRGLSNRRQLTKCEDLLLGDESGNIYFYAIEWDPEPGSNSCGMTLVRRMKVHTQQICGIAWSADATQVATGGNDNQCVLFDVEAPKDLESDERDADEPNRELIIRHKWSHSAAVKAIAFCPWQKSLIATGGGSNDRGIHFYHTFTGSAIATINVSAQVTSLIWSKERKEIAATFGYANPEHPIRIAVFTWPECHKVVSIPWAEDMRALYALPYPGGPPESKNGRSLDAENGGQNNSIRDGGGNSRASRSGSTRGRFDEGRYEGSIVVAASDETIRFHEVWGHPGARPKRKKDGRGVLGSQILETLEGIEKEEGRGFGRYSIR</sequence>
<dbReference type="InterPro" id="IPR056150">
    <property type="entry name" value="WD40_CDC20-Fz"/>
</dbReference>
<feature type="repeat" description="WD" evidence="4">
    <location>
        <begin position="393"/>
        <end position="434"/>
    </location>
</feature>
<feature type="region of interest" description="Disordered" evidence="5">
    <location>
        <begin position="188"/>
        <end position="215"/>
    </location>
</feature>
<dbReference type="GO" id="GO:0010997">
    <property type="term" value="F:anaphase-promoting complex binding"/>
    <property type="evidence" value="ECO:0007669"/>
    <property type="project" value="InterPro"/>
</dbReference>
<evidence type="ECO:0000256" key="2">
    <source>
        <dbReference type="ARBA" id="ARBA00022574"/>
    </source>
</evidence>
<dbReference type="InterPro" id="IPR033010">
    <property type="entry name" value="Cdc20/Fizzy"/>
</dbReference>
<keyword evidence="8" id="KW-1185">Reference proteome</keyword>
<feature type="compositionally biased region" description="Polar residues" evidence="5">
    <location>
        <begin position="43"/>
        <end position="63"/>
    </location>
</feature>
<comment type="similarity">
    <text evidence="1">Belongs to the WD repeat CDC20/Fizzy family.</text>
</comment>
<proteinExistence type="inferred from homology"/>
<evidence type="ECO:0000256" key="4">
    <source>
        <dbReference type="PROSITE-ProRule" id="PRU00221"/>
    </source>
</evidence>
<dbReference type="GO" id="GO:1990757">
    <property type="term" value="F:ubiquitin ligase activator activity"/>
    <property type="evidence" value="ECO:0007669"/>
    <property type="project" value="TreeGrafter"/>
</dbReference>
<feature type="compositionally biased region" description="Polar residues" evidence="5">
    <location>
        <begin position="188"/>
        <end position="202"/>
    </location>
</feature>
<dbReference type="SMART" id="SM00320">
    <property type="entry name" value="WD40"/>
    <property type="match status" value="3"/>
</dbReference>
<dbReference type="PANTHER" id="PTHR19918:SF5">
    <property type="entry name" value="MEIOSIS-SPECIFIC APC_C ACTIVATOR PROTEIN AMA1"/>
    <property type="match status" value="1"/>
</dbReference>
<feature type="compositionally biased region" description="Low complexity" evidence="5">
    <location>
        <begin position="93"/>
        <end position="108"/>
    </location>
</feature>
<feature type="region of interest" description="Disordered" evidence="5">
    <location>
        <begin position="563"/>
        <end position="600"/>
    </location>
</feature>
<evidence type="ECO:0000256" key="3">
    <source>
        <dbReference type="ARBA" id="ARBA00022737"/>
    </source>
</evidence>
<keyword evidence="2 4" id="KW-0853">WD repeat</keyword>
<dbReference type="Gene3D" id="2.130.10.10">
    <property type="entry name" value="YVTN repeat-like/Quinoprotein amine dehydrogenase"/>
    <property type="match status" value="1"/>
</dbReference>
<organism evidence="7 8">
    <name type="scientific">Orbilia ellipsospora</name>
    <dbReference type="NCBI Taxonomy" id="2528407"/>
    <lineage>
        <taxon>Eukaryota</taxon>
        <taxon>Fungi</taxon>
        <taxon>Dikarya</taxon>
        <taxon>Ascomycota</taxon>
        <taxon>Pezizomycotina</taxon>
        <taxon>Orbiliomycetes</taxon>
        <taxon>Orbiliales</taxon>
        <taxon>Orbiliaceae</taxon>
        <taxon>Orbilia</taxon>
    </lineage>
</organism>
<feature type="region of interest" description="Disordered" evidence="5">
    <location>
        <begin position="1"/>
        <end position="126"/>
    </location>
</feature>
<dbReference type="InterPro" id="IPR036322">
    <property type="entry name" value="WD40_repeat_dom_sf"/>
</dbReference>
<dbReference type="PANTHER" id="PTHR19918">
    <property type="entry name" value="CELL DIVISION CYCLE 20 CDC20 FIZZY -RELATED"/>
    <property type="match status" value="1"/>
</dbReference>
<dbReference type="GO" id="GO:0031145">
    <property type="term" value="P:anaphase-promoting complex-dependent catabolic process"/>
    <property type="evidence" value="ECO:0007669"/>
    <property type="project" value="TreeGrafter"/>
</dbReference>
<reference evidence="7 8" key="1">
    <citation type="submission" date="2019-10" db="EMBL/GenBank/DDBJ databases">
        <authorList>
            <person name="Palmer J.M."/>
        </authorList>
    </citation>
    <scope>NUCLEOTIDE SEQUENCE [LARGE SCALE GENOMIC DNA]</scope>
    <source>
        <strain evidence="7 8">TWF694</strain>
    </source>
</reference>
<comment type="caution">
    <text evidence="7">The sequence shown here is derived from an EMBL/GenBank/DDBJ whole genome shotgun (WGS) entry which is preliminary data.</text>
</comment>
<feature type="compositionally biased region" description="Polar residues" evidence="5">
    <location>
        <begin position="18"/>
        <end position="30"/>
    </location>
</feature>
<dbReference type="EMBL" id="JAVHJO010000010">
    <property type="protein sequence ID" value="KAK6535608.1"/>
    <property type="molecule type" value="Genomic_DNA"/>
</dbReference>
<gene>
    <name evidence="7" type="ORF">TWF694_002063</name>
</gene>
<evidence type="ECO:0000259" key="6">
    <source>
        <dbReference type="Pfam" id="PF24807"/>
    </source>
</evidence>